<reference evidence="3" key="1">
    <citation type="submission" date="2021-11" db="EMBL/GenBank/DDBJ databases">
        <authorList>
            <consortium name="Genoscope - CEA"/>
            <person name="William W."/>
        </authorList>
    </citation>
    <scope>NUCLEOTIDE SEQUENCE</scope>
</reference>
<evidence type="ECO:0000256" key="1">
    <source>
        <dbReference type="SAM" id="Coils"/>
    </source>
</evidence>
<feature type="compositionally biased region" description="Low complexity" evidence="2">
    <location>
        <begin position="53"/>
        <end position="67"/>
    </location>
</feature>
<name>A0A8J2X3Z1_9STRA</name>
<feature type="region of interest" description="Disordered" evidence="2">
    <location>
        <begin position="94"/>
        <end position="125"/>
    </location>
</feature>
<feature type="coiled-coil region" evidence="1">
    <location>
        <begin position="380"/>
        <end position="423"/>
    </location>
</feature>
<sequence length="476" mass="51760">MPRSARHTMGGREVLDAKTMLDLLEGSASDGGPTVTIDVDVFKDNFGAPPPRRSSVSGGRRSSSSGASRRRETADPAQLKELLQACLLEGNDAAAAASPTSQPPRPAPRRSPRFAKPRRRMTCDPRLLNRLVMEHSGEIPTIPEETSATESLTSNPYRGRVRRRCLPTDWRNGSASDSSPEGYAFESRIGHCQLVDARCRRSTHRLTSNLTSNPATSNLTSGVSNLTSGTGLESFEESRAAAAHEDPQENEDDDDDEDDVSYARPVAARSSIAWTFDETRATMQELRRQLQIEKEVSRDAERERDELARELSGMRAEQAARSEVQQALEAQRDAAAARASSAEGRATRADAALGRQSQEFAAIDADLAAREREIEQSAERVKLEADARVAAAERDKAEAEAELLALRDEAAALRARVAQLEKVKITSGLAAKIQKVVQERDELLAAARKGGRFNDENAAPFGAEDLSQAGGECRQS</sequence>
<feature type="compositionally biased region" description="Basic and acidic residues" evidence="2">
    <location>
        <begin position="297"/>
        <end position="309"/>
    </location>
</feature>
<proteinExistence type="predicted"/>
<keyword evidence="1" id="KW-0175">Coiled coil</keyword>
<evidence type="ECO:0000313" key="4">
    <source>
        <dbReference type="Proteomes" id="UP000789595"/>
    </source>
</evidence>
<keyword evidence="4" id="KW-1185">Reference proteome</keyword>
<comment type="caution">
    <text evidence="3">The sequence shown here is derived from an EMBL/GenBank/DDBJ whole genome shotgun (WGS) entry which is preliminary data.</text>
</comment>
<accession>A0A8J2X3Z1</accession>
<feature type="compositionally biased region" description="Acidic residues" evidence="2">
    <location>
        <begin position="248"/>
        <end position="259"/>
    </location>
</feature>
<feature type="compositionally biased region" description="Basic and acidic residues" evidence="2">
    <location>
        <begin position="236"/>
        <end position="247"/>
    </location>
</feature>
<dbReference type="EMBL" id="CAKKNE010000006">
    <property type="protein sequence ID" value="CAH0379576.1"/>
    <property type="molecule type" value="Genomic_DNA"/>
</dbReference>
<gene>
    <name evidence="3" type="ORF">PECAL_6P12040</name>
</gene>
<dbReference type="OrthoDB" id="10682189at2759"/>
<feature type="region of interest" description="Disordered" evidence="2">
    <location>
        <begin position="297"/>
        <end position="328"/>
    </location>
</feature>
<feature type="region of interest" description="Disordered" evidence="2">
    <location>
        <begin position="42"/>
        <end position="76"/>
    </location>
</feature>
<organism evidence="3 4">
    <name type="scientific">Pelagomonas calceolata</name>
    <dbReference type="NCBI Taxonomy" id="35677"/>
    <lineage>
        <taxon>Eukaryota</taxon>
        <taxon>Sar</taxon>
        <taxon>Stramenopiles</taxon>
        <taxon>Ochrophyta</taxon>
        <taxon>Pelagophyceae</taxon>
        <taxon>Pelagomonadales</taxon>
        <taxon>Pelagomonadaceae</taxon>
        <taxon>Pelagomonas</taxon>
    </lineage>
</organism>
<dbReference type="AlphaFoldDB" id="A0A8J2X3Z1"/>
<feature type="compositionally biased region" description="Basic residues" evidence="2">
    <location>
        <begin position="107"/>
        <end position="120"/>
    </location>
</feature>
<feature type="region of interest" description="Disordered" evidence="2">
    <location>
        <begin position="453"/>
        <end position="476"/>
    </location>
</feature>
<dbReference type="Proteomes" id="UP000789595">
    <property type="component" value="Unassembled WGS sequence"/>
</dbReference>
<feature type="compositionally biased region" description="Polar residues" evidence="2">
    <location>
        <begin position="208"/>
        <end position="231"/>
    </location>
</feature>
<feature type="region of interest" description="Disordered" evidence="2">
    <location>
        <begin position="208"/>
        <end position="259"/>
    </location>
</feature>
<evidence type="ECO:0000313" key="3">
    <source>
        <dbReference type="EMBL" id="CAH0379576.1"/>
    </source>
</evidence>
<protein>
    <submittedName>
        <fullName evidence="3">Uncharacterized protein</fullName>
    </submittedName>
</protein>
<evidence type="ECO:0000256" key="2">
    <source>
        <dbReference type="SAM" id="MobiDB-lite"/>
    </source>
</evidence>